<evidence type="ECO:0000313" key="3">
    <source>
        <dbReference type="Proteomes" id="UP001177670"/>
    </source>
</evidence>
<organism evidence="2 3">
    <name type="scientific">Melipona bicolor</name>
    <dbReference type="NCBI Taxonomy" id="60889"/>
    <lineage>
        <taxon>Eukaryota</taxon>
        <taxon>Metazoa</taxon>
        <taxon>Ecdysozoa</taxon>
        <taxon>Arthropoda</taxon>
        <taxon>Hexapoda</taxon>
        <taxon>Insecta</taxon>
        <taxon>Pterygota</taxon>
        <taxon>Neoptera</taxon>
        <taxon>Endopterygota</taxon>
        <taxon>Hymenoptera</taxon>
        <taxon>Apocrita</taxon>
        <taxon>Aculeata</taxon>
        <taxon>Apoidea</taxon>
        <taxon>Anthophila</taxon>
        <taxon>Apidae</taxon>
        <taxon>Melipona</taxon>
    </lineage>
</organism>
<dbReference type="EMBL" id="JAHYIQ010000026">
    <property type="protein sequence ID" value="KAK1121639.1"/>
    <property type="molecule type" value="Genomic_DNA"/>
</dbReference>
<name>A0AA40FMM3_9HYME</name>
<feature type="compositionally biased region" description="Basic and acidic residues" evidence="1">
    <location>
        <begin position="89"/>
        <end position="110"/>
    </location>
</feature>
<feature type="compositionally biased region" description="Acidic residues" evidence="1">
    <location>
        <begin position="55"/>
        <end position="70"/>
    </location>
</feature>
<dbReference type="Proteomes" id="UP001177670">
    <property type="component" value="Unassembled WGS sequence"/>
</dbReference>
<reference evidence="2" key="1">
    <citation type="submission" date="2021-10" db="EMBL/GenBank/DDBJ databases">
        <title>Melipona bicolor Genome sequencing and assembly.</title>
        <authorList>
            <person name="Araujo N.S."/>
            <person name="Arias M.C."/>
        </authorList>
    </citation>
    <scope>NUCLEOTIDE SEQUENCE</scope>
    <source>
        <strain evidence="2">USP_2M_L1-L4_2017</strain>
        <tissue evidence="2">Whole body</tissue>
    </source>
</reference>
<evidence type="ECO:0000256" key="1">
    <source>
        <dbReference type="SAM" id="MobiDB-lite"/>
    </source>
</evidence>
<protein>
    <submittedName>
        <fullName evidence="2">Uncharacterized protein</fullName>
    </submittedName>
</protein>
<proteinExistence type="predicted"/>
<evidence type="ECO:0000313" key="2">
    <source>
        <dbReference type="EMBL" id="KAK1121639.1"/>
    </source>
</evidence>
<keyword evidence="3" id="KW-1185">Reference proteome</keyword>
<sequence>MVEGGGGGQKEARERAAATQRGRSIRKAVGECVSTLGGHISRSWPGRVATAAKEEAEEEEEEQEEEEVAEAEGRRETRRKKKQKKRRGGGRDEGGGGDDRLGSRSSYRYDGRCDGGMGDSSSFSFFFLFHFYREKRERFQAVMESRHVSVAHTPAEPAAFPANHYCHPS</sequence>
<accession>A0AA40FMM3</accession>
<feature type="region of interest" description="Disordered" evidence="1">
    <location>
        <begin position="1"/>
        <end position="110"/>
    </location>
</feature>
<feature type="compositionally biased region" description="Basic residues" evidence="1">
    <location>
        <begin position="76"/>
        <end position="88"/>
    </location>
</feature>
<gene>
    <name evidence="2" type="ORF">K0M31_010427</name>
</gene>
<dbReference type="AlphaFoldDB" id="A0AA40FMM3"/>
<comment type="caution">
    <text evidence="2">The sequence shown here is derived from an EMBL/GenBank/DDBJ whole genome shotgun (WGS) entry which is preliminary data.</text>
</comment>